<keyword evidence="5" id="KW-0547">Nucleotide-binding</keyword>
<organism evidence="10 11">
    <name type="scientific">Flavobacterium haoranii</name>
    <dbReference type="NCBI Taxonomy" id="683124"/>
    <lineage>
        <taxon>Bacteria</taxon>
        <taxon>Pseudomonadati</taxon>
        <taxon>Bacteroidota</taxon>
        <taxon>Flavobacteriia</taxon>
        <taxon>Flavobacteriales</taxon>
        <taxon>Flavobacteriaceae</taxon>
        <taxon>Flavobacterium</taxon>
    </lineage>
</organism>
<keyword evidence="8" id="KW-0472">Membrane</keyword>
<dbReference type="InterPro" id="IPR011495">
    <property type="entry name" value="Sig_transdc_His_kin_sub2_dim/P"/>
</dbReference>
<evidence type="ECO:0000313" key="10">
    <source>
        <dbReference type="EMBL" id="SHI97085.1"/>
    </source>
</evidence>
<feature type="transmembrane region" description="Helical" evidence="8">
    <location>
        <begin position="62"/>
        <end position="82"/>
    </location>
</feature>
<dbReference type="PANTHER" id="PTHR41523">
    <property type="entry name" value="TWO-COMPONENT SYSTEM SENSOR PROTEIN"/>
    <property type="match status" value="1"/>
</dbReference>
<dbReference type="Pfam" id="PF07568">
    <property type="entry name" value="HisKA_2"/>
    <property type="match status" value="1"/>
</dbReference>
<evidence type="ECO:0000256" key="5">
    <source>
        <dbReference type="ARBA" id="ARBA00022741"/>
    </source>
</evidence>
<keyword evidence="7" id="KW-0067">ATP-binding</keyword>
<dbReference type="PANTHER" id="PTHR41523:SF8">
    <property type="entry name" value="ETHYLENE RESPONSE SENSOR PROTEIN"/>
    <property type="match status" value="1"/>
</dbReference>
<keyword evidence="3" id="KW-0597">Phosphoprotein</keyword>
<comment type="catalytic activity">
    <reaction evidence="1">
        <text>ATP + protein L-histidine = ADP + protein N-phospho-L-histidine.</text>
        <dbReference type="EC" id="2.7.13.3"/>
    </reaction>
</comment>
<dbReference type="AlphaFoldDB" id="A0A1M6FHC8"/>
<accession>A0A1M6FHC8</accession>
<dbReference type="EC" id="2.7.13.3" evidence="2"/>
<dbReference type="GO" id="GO:0005524">
    <property type="term" value="F:ATP binding"/>
    <property type="evidence" value="ECO:0007669"/>
    <property type="project" value="UniProtKB-KW"/>
</dbReference>
<dbReference type="SUPFAM" id="SSF55874">
    <property type="entry name" value="ATPase domain of HSP90 chaperone/DNA topoisomerase II/histidine kinase"/>
    <property type="match status" value="1"/>
</dbReference>
<evidence type="ECO:0000313" key="11">
    <source>
        <dbReference type="Proteomes" id="UP000184232"/>
    </source>
</evidence>
<dbReference type="InterPro" id="IPR036890">
    <property type="entry name" value="HATPase_C_sf"/>
</dbReference>
<evidence type="ECO:0000256" key="7">
    <source>
        <dbReference type="ARBA" id="ARBA00022840"/>
    </source>
</evidence>
<name>A0A1M6FHC8_9FLAO</name>
<feature type="domain" description="Signal transduction histidine kinase subgroup 2 dimerisation and phosphoacceptor" evidence="9">
    <location>
        <begin position="105"/>
        <end position="176"/>
    </location>
</feature>
<keyword evidence="8" id="KW-0812">Transmembrane</keyword>
<dbReference type="STRING" id="683124.SAMN05444337_1231"/>
<dbReference type="RefSeq" id="WP_072782989.1">
    <property type="nucleotide sequence ID" value="NZ_CP045292.1"/>
</dbReference>
<dbReference type="Proteomes" id="UP000184232">
    <property type="component" value="Unassembled WGS sequence"/>
</dbReference>
<reference evidence="10 11" key="1">
    <citation type="submission" date="2016-11" db="EMBL/GenBank/DDBJ databases">
        <authorList>
            <person name="Jaros S."/>
            <person name="Januszkiewicz K."/>
            <person name="Wedrychowicz H."/>
        </authorList>
    </citation>
    <scope>NUCLEOTIDE SEQUENCE [LARGE SCALE GENOMIC DNA]</scope>
    <source>
        <strain evidence="10 11">DSM 22807</strain>
    </source>
</reference>
<keyword evidence="11" id="KW-1185">Reference proteome</keyword>
<evidence type="ECO:0000256" key="1">
    <source>
        <dbReference type="ARBA" id="ARBA00000085"/>
    </source>
</evidence>
<protein>
    <recommendedName>
        <fullName evidence="2">histidine kinase</fullName>
        <ecNumber evidence="2">2.7.13.3</ecNumber>
    </recommendedName>
</protein>
<evidence type="ECO:0000256" key="4">
    <source>
        <dbReference type="ARBA" id="ARBA00022679"/>
    </source>
</evidence>
<evidence type="ECO:0000259" key="9">
    <source>
        <dbReference type="Pfam" id="PF07568"/>
    </source>
</evidence>
<keyword evidence="8" id="KW-1133">Transmembrane helix</keyword>
<dbReference type="EMBL" id="FQZH01000001">
    <property type="protein sequence ID" value="SHI97085.1"/>
    <property type="molecule type" value="Genomic_DNA"/>
</dbReference>
<proteinExistence type="predicted"/>
<dbReference type="OrthoDB" id="1223659at2"/>
<keyword evidence="6 10" id="KW-0418">Kinase</keyword>
<evidence type="ECO:0000256" key="3">
    <source>
        <dbReference type="ARBA" id="ARBA00022553"/>
    </source>
</evidence>
<gene>
    <name evidence="10" type="ORF">SAMN05444337_1231</name>
</gene>
<evidence type="ECO:0000256" key="8">
    <source>
        <dbReference type="SAM" id="Phobius"/>
    </source>
</evidence>
<dbReference type="GO" id="GO:0004673">
    <property type="term" value="F:protein histidine kinase activity"/>
    <property type="evidence" value="ECO:0007669"/>
    <property type="project" value="UniProtKB-EC"/>
</dbReference>
<keyword evidence="4" id="KW-0808">Transferase</keyword>
<sequence length="288" mass="33760">MKVFLKTFLIIFYVILFLNTTYVFSSNNKFLETFHSKDDSFFQENKQPISKQTINEIKKSQILLVIIITFFVFGFLFLIYHLKKVSIINKQLKNYAQENEFLISETNHRVNNNLQLISLLISDAVKKKQSEEHKNDFLKLLSKVDTIALLHRHLYQTKNKTSINLKKYLEEIKTNFDEISEEKKITIDFEISFVEINSDTAMYIGLLVTELIINSVKHAFEENQEKNISLTIDSKEDILNFKYCDNGKKAIGKFIEPKLIHQLCLQLDAVHQITTTQGFCLIFEKKLI</sequence>
<dbReference type="Gene3D" id="3.30.565.10">
    <property type="entry name" value="Histidine kinase-like ATPase, C-terminal domain"/>
    <property type="match status" value="1"/>
</dbReference>
<evidence type="ECO:0000256" key="2">
    <source>
        <dbReference type="ARBA" id="ARBA00012438"/>
    </source>
</evidence>
<evidence type="ECO:0000256" key="6">
    <source>
        <dbReference type="ARBA" id="ARBA00022777"/>
    </source>
</evidence>